<dbReference type="InterPro" id="IPR001375">
    <property type="entry name" value="Peptidase_S9_cat"/>
</dbReference>
<protein>
    <submittedName>
        <fullName evidence="3">DPP IV N-terminal domain-containing protein</fullName>
    </submittedName>
</protein>
<dbReference type="EMBL" id="JAPDNS010000001">
    <property type="protein sequence ID" value="MCW3483513.1"/>
    <property type="molecule type" value="Genomic_DNA"/>
</dbReference>
<evidence type="ECO:0000313" key="4">
    <source>
        <dbReference type="Proteomes" id="UP001207742"/>
    </source>
</evidence>
<dbReference type="Pfam" id="PF00326">
    <property type="entry name" value="Peptidase_S9"/>
    <property type="match status" value="1"/>
</dbReference>
<dbReference type="InterPro" id="IPR002469">
    <property type="entry name" value="Peptidase_S9B_N"/>
</dbReference>
<dbReference type="PANTHER" id="PTHR11731">
    <property type="entry name" value="PROTEASE FAMILY S9B,C DIPEPTIDYL-PEPTIDASE IV-RELATED"/>
    <property type="match status" value="1"/>
</dbReference>
<reference evidence="3 4" key="1">
    <citation type="submission" date="2022-10" db="EMBL/GenBank/DDBJ databases">
        <title>Chitinophaga nivalis PC15 sp. nov., isolated from Pyeongchang county, South Korea.</title>
        <authorList>
            <person name="Trinh H.N."/>
        </authorList>
    </citation>
    <scope>NUCLEOTIDE SEQUENCE [LARGE SCALE GENOMIC DNA]</scope>
    <source>
        <strain evidence="3 4">PC14</strain>
    </source>
</reference>
<dbReference type="Pfam" id="PF00930">
    <property type="entry name" value="DPPIV_N"/>
    <property type="match status" value="1"/>
</dbReference>
<dbReference type="InterPro" id="IPR050278">
    <property type="entry name" value="Serine_Prot_S9B/DPPIV"/>
</dbReference>
<keyword evidence="4" id="KW-1185">Reference proteome</keyword>
<dbReference type="PANTHER" id="PTHR11731:SF193">
    <property type="entry name" value="DIPEPTIDYL PEPTIDASE 9"/>
    <property type="match status" value="1"/>
</dbReference>
<evidence type="ECO:0000313" key="3">
    <source>
        <dbReference type="EMBL" id="MCW3483513.1"/>
    </source>
</evidence>
<dbReference type="InterPro" id="IPR029058">
    <property type="entry name" value="AB_hydrolase_fold"/>
</dbReference>
<dbReference type="SUPFAM" id="SSF53474">
    <property type="entry name" value="alpha/beta-Hydrolases"/>
    <property type="match status" value="1"/>
</dbReference>
<dbReference type="RefSeq" id="WP_264728922.1">
    <property type="nucleotide sequence ID" value="NZ_JAPDNR010000001.1"/>
</dbReference>
<organism evidence="3 4">
    <name type="scientific">Chitinophaga nivalis</name>
    <dbReference type="NCBI Taxonomy" id="2991709"/>
    <lineage>
        <taxon>Bacteria</taxon>
        <taxon>Pseudomonadati</taxon>
        <taxon>Bacteroidota</taxon>
        <taxon>Chitinophagia</taxon>
        <taxon>Chitinophagales</taxon>
        <taxon>Chitinophagaceae</taxon>
        <taxon>Chitinophaga</taxon>
    </lineage>
</organism>
<feature type="domain" description="Dipeptidylpeptidase IV N-terminal" evidence="2">
    <location>
        <begin position="138"/>
        <end position="438"/>
    </location>
</feature>
<feature type="domain" description="Peptidase S9 prolyl oligopeptidase catalytic" evidence="1">
    <location>
        <begin position="526"/>
        <end position="720"/>
    </location>
</feature>
<dbReference type="Gene3D" id="2.140.10.30">
    <property type="entry name" value="Dipeptidylpeptidase IV, N-terminal domain"/>
    <property type="match status" value="1"/>
</dbReference>
<evidence type="ECO:0000259" key="2">
    <source>
        <dbReference type="Pfam" id="PF00930"/>
    </source>
</evidence>
<comment type="caution">
    <text evidence="3">The sequence shown here is derived from an EMBL/GenBank/DDBJ whole genome shotgun (WGS) entry which is preliminary data.</text>
</comment>
<dbReference type="Gene3D" id="3.40.50.1820">
    <property type="entry name" value="alpha/beta hydrolase"/>
    <property type="match status" value="1"/>
</dbReference>
<dbReference type="SUPFAM" id="SSF82171">
    <property type="entry name" value="DPP6 N-terminal domain-like"/>
    <property type="match status" value="1"/>
</dbReference>
<name>A0ABT3IHT6_9BACT</name>
<gene>
    <name evidence="3" type="ORF">OL497_06395</name>
</gene>
<dbReference type="Proteomes" id="UP001207742">
    <property type="component" value="Unassembled WGS sequence"/>
</dbReference>
<sequence length="720" mass="80747">MRKALLLLLTGCVVGGLQFSYAQQRKYTMAEATNGLRQQLAPERVKQFEWLPGENAYSRLVTADGNTAWVKYTVPAGKADTLLSLTALNAQLFSAKPLRALPALHWIAAGTAWFSSGTTLYKGQTDNGRLTFTTWCTLPETAENITVNAASGNIAYTIKNNLFLRTADGTEHAITNDTDSNILNGKSVHREEFGIDKGIFFSPKGNLVAFYRMDQRMVNDYPVINWAVTPAYANIIKYPMAGGKSHEVTLGVYDPATKKTTFLKTAGEADHYLTCVTWAPDQQSIYVALLNRAQNHLWLNQYNAASGEQVKTLLEESDKKYVHPSHPLTFIPNKPDQFIWWSDRDGYAHLYLYNTQGQLQRQLTKGDWIVNELTGFHLPANEVIITTAKESPMEKHAYAVNLKTAAMRRLDTAAGWHDVQLSNDGAYVLDTYSSGTVPGAAQLLALKGKWQQTILTAADPLKDFQRPEIRQVTLKADDGTPLYGKLILPVDFDAAKTYPVIVYLYNGPNVQLIRNTFPYSGNLWYEYMAQHGYVIFTMDGRGSANRGMGFEQATFRQLGTVEMNDQLQGVAYLKTLPFVNQQQMGVHGWSYGGFMTTSLMLRHPGVFKAAVAGGPVIDWSKYEIMYTERYMDTPQENPEGYATANLLTQTKNLQGKLMLIHGTNDDVVVWQHSIDFLKACVDNEVQVDYFVYPGHLHNVLGKDRVHLMQKITDYFEAHLK</sequence>
<proteinExistence type="predicted"/>
<evidence type="ECO:0000259" key="1">
    <source>
        <dbReference type="Pfam" id="PF00326"/>
    </source>
</evidence>
<accession>A0ABT3IHT6</accession>